<keyword evidence="2" id="KW-1185">Reference proteome</keyword>
<dbReference type="Proteomes" id="UP001056778">
    <property type="component" value="Chromosome 8"/>
</dbReference>
<evidence type="ECO:0000313" key="2">
    <source>
        <dbReference type="Proteomes" id="UP001056778"/>
    </source>
</evidence>
<sequence>MSKIPNYDTSYSEHLKKLQKNFIRKGNYVTQLNISLEDLLKADERGRWWIVGSAWSGVKEEAAIDKSNLIKSNEYSQKLLDLARKQRMNTDTRRSIFCIIMSAEDYLDAFEKLLRLGLKNQQEREIIHVILHCCLQEKQFNPYYAILTQKFCEYDRKFQMIIKYSIWDKVKTLSDCSASQISNLAKLLTHLFLEKGLSISTLKVVEFGELDKITLRFIRQILLGILLCEETDSCVAVFEKVAQSDKLKMFKESLRLFIHHFLLKNLKTDKVPEENKNLLKVRSEIIEKMLTIRDKRSKF</sequence>
<protein>
    <submittedName>
        <fullName evidence="1">Cell cycle control protein cwf22-related</fullName>
    </submittedName>
</protein>
<accession>A0ACB9SNZ3</accession>
<reference evidence="1" key="1">
    <citation type="submission" date="2022-04" db="EMBL/GenBank/DDBJ databases">
        <title>Chromosome-scale genome assembly of Holotrichia oblita Faldermann.</title>
        <authorList>
            <person name="Rongchong L."/>
        </authorList>
    </citation>
    <scope>NUCLEOTIDE SEQUENCE</scope>
    <source>
        <strain evidence="1">81SQS9</strain>
    </source>
</reference>
<name>A0ACB9SNZ3_HOLOL</name>
<proteinExistence type="predicted"/>
<dbReference type="EMBL" id="CM043022">
    <property type="protein sequence ID" value="KAI4456498.1"/>
    <property type="molecule type" value="Genomic_DNA"/>
</dbReference>
<organism evidence="1 2">
    <name type="scientific">Holotrichia oblita</name>
    <name type="common">Chafer beetle</name>
    <dbReference type="NCBI Taxonomy" id="644536"/>
    <lineage>
        <taxon>Eukaryota</taxon>
        <taxon>Metazoa</taxon>
        <taxon>Ecdysozoa</taxon>
        <taxon>Arthropoda</taxon>
        <taxon>Hexapoda</taxon>
        <taxon>Insecta</taxon>
        <taxon>Pterygota</taxon>
        <taxon>Neoptera</taxon>
        <taxon>Endopterygota</taxon>
        <taxon>Coleoptera</taxon>
        <taxon>Polyphaga</taxon>
        <taxon>Scarabaeiformia</taxon>
        <taxon>Scarabaeidae</taxon>
        <taxon>Melolonthinae</taxon>
        <taxon>Holotrichia</taxon>
    </lineage>
</organism>
<comment type="caution">
    <text evidence="1">The sequence shown here is derived from an EMBL/GenBank/DDBJ whole genome shotgun (WGS) entry which is preliminary data.</text>
</comment>
<evidence type="ECO:0000313" key="1">
    <source>
        <dbReference type="EMBL" id="KAI4456498.1"/>
    </source>
</evidence>
<gene>
    <name evidence="1" type="ORF">MML48_8g00021760</name>
</gene>